<dbReference type="GO" id="GO:0046872">
    <property type="term" value="F:metal ion binding"/>
    <property type="evidence" value="ECO:0007669"/>
    <property type="project" value="UniProtKB-KW"/>
</dbReference>
<dbReference type="CDD" id="cd04666">
    <property type="entry name" value="NUDIX_DIPP2_like_Nudt4"/>
    <property type="match status" value="1"/>
</dbReference>
<dbReference type="PANTHER" id="PTHR12629:SF0">
    <property type="entry name" value="DIPHOSPHOINOSITOL-POLYPHOSPHATE DIPHOSPHATASE"/>
    <property type="match status" value="1"/>
</dbReference>
<evidence type="ECO:0000313" key="6">
    <source>
        <dbReference type="EMBL" id="MBB4566881.1"/>
    </source>
</evidence>
<feature type="domain" description="Nudix hydrolase" evidence="5">
    <location>
        <begin position="22"/>
        <end position="155"/>
    </location>
</feature>
<name>A0A7W7EIL1_9HYPH</name>
<dbReference type="PANTHER" id="PTHR12629">
    <property type="entry name" value="DIPHOSPHOINOSITOL POLYPHOSPHATE PHOSPHOHYDROLASE"/>
    <property type="match status" value="1"/>
</dbReference>
<dbReference type="AlphaFoldDB" id="A0A7W7EIL1"/>
<dbReference type="GO" id="GO:0034432">
    <property type="term" value="F:bis(5'-adenosyl)-pentaphosphatase activity"/>
    <property type="evidence" value="ECO:0007669"/>
    <property type="project" value="TreeGrafter"/>
</dbReference>
<reference evidence="6 7" key="1">
    <citation type="submission" date="2020-08" db="EMBL/GenBank/DDBJ databases">
        <title>Genomic Encyclopedia of Type Strains, Phase IV (KMG-V): Genome sequencing to study the core and pangenomes of soil and plant-associated prokaryotes.</title>
        <authorList>
            <person name="Whitman W."/>
        </authorList>
    </citation>
    <scope>NUCLEOTIDE SEQUENCE [LARGE SCALE GENOMIC DNA]</scope>
    <source>
        <strain evidence="6 7">SEMIA 492</strain>
    </source>
</reference>
<proteinExistence type="predicted"/>
<evidence type="ECO:0000313" key="7">
    <source>
        <dbReference type="Proteomes" id="UP000543836"/>
    </source>
</evidence>
<evidence type="ECO:0000256" key="1">
    <source>
        <dbReference type="ARBA" id="ARBA00001946"/>
    </source>
</evidence>
<gene>
    <name evidence="6" type="ORF">GGE60_000982</name>
</gene>
<keyword evidence="7" id="KW-1185">Reference proteome</keyword>
<protein>
    <submittedName>
        <fullName evidence="6">8-oxo-dGTP pyrophosphatase MutT (NUDIX family)</fullName>
    </submittedName>
</protein>
<dbReference type="GO" id="GO:0034431">
    <property type="term" value="F:bis(5'-adenosyl)-hexaphosphatase activity"/>
    <property type="evidence" value="ECO:0007669"/>
    <property type="project" value="TreeGrafter"/>
</dbReference>
<dbReference type="GO" id="GO:1901907">
    <property type="term" value="P:diadenosine pentaphosphate catabolic process"/>
    <property type="evidence" value="ECO:0007669"/>
    <property type="project" value="TreeGrafter"/>
</dbReference>
<dbReference type="Proteomes" id="UP000543836">
    <property type="component" value="Unassembled WGS sequence"/>
</dbReference>
<dbReference type="OrthoDB" id="7066910at2"/>
<dbReference type="GO" id="GO:0000298">
    <property type="term" value="F:endopolyphosphatase activity"/>
    <property type="evidence" value="ECO:0007669"/>
    <property type="project" value="TreeGrafter"/>
</dbReference>
<comment type="caution">
    <text evidence="6">The sequence shown here is derived from an EMBL/GenBank/DDBJ whole genome shotgun (WGS) entry which is preliminary data.</text>
</comment>
<sequence>MTKNEPHLARLAAYAETMMNGEMVEQFGAICSRTGADGAIEVLLITTRETHRWTIPKGWPIKGLKPNEVAEREAWEEAGVKGKAKKKPFGYYTYLKVLDAENATPSMVEVHLLEVEKVCSKFPERKQRTTEWLSPLEAALRVQEPELKGLLARLIESPIR</sequence>
<accession>A0A7W7EIL1</accession>
<dbReference type="InterPro" id="IPR000086">
    <property type="entry name" value="NUDIX_hydrolase_dom"/>
</dbReference>
<dbReference type="InterPro" id="IPR015797">
    <property type="entry name" value="NUDIX_hydrolase-like_dom_sf"/>
</dbReference>
<dbReference type="InterPro" id="IPR047198">
    <property type="entry name" value="DDP-like_NUDIX"/>
</dbReference>
<evidence type="ECO:0000256" key="2">
    <source>
        <dbReference type="ARBA" id="ARBA00022723"/>
    </source>
</evidence>
<keyword evidence="4" id="KW-0460">Magnesium</keyword>
<keyword evidence="2" id="KW-0479">Metal-binding</keyword>
<dbReference type="GO" id="GO:1901909">
    <property type="term" value="P:diadenosine hexaphosphate catabolic process"/>
    <property type="evidence" value="ECO:0007669"/>
    <property type="project" value="TreeGrafter"/>
</dbReference>
<evidence type="ECO:0000256" key="4">
    <source>
        <dbReference type="ARBA" id="ARBA00022842"/>
    </source>
</evidence>
<dbReference type="Pfam" id="PF00293">
    <property type="entry name" value="NUDIX"/>
    <property type="match status" value="1"/>
</dbReference>
<dbReference type="PROSITE" id="PS51462">
    <property type="entry name" value="NUDIX"/>
    <property type="match status" value="1"/>
</dbReference>
<dbReference type="EMBL" id="JACIIG010000002">
    <property type="protein sequence ID" value="MBB4566881.1"/>
    <property type="molecule type" value="Genomic_DNA"/>
</dbReference>
<dbReference type="GO" id="GO:0008486">
    <property type="term" value="F:diphosphoinositol-polyphosphate diphosphatase activity"/>
    <property type="evidence" value="ECO:0007669"/>
    <property type="project" value="TreeGrafter"/>
</dbReference>
<evidence type="ECO:0000256" key="3">
    <source>
        <dbReference type="ARBA" id="ARBA00022801"/>
    </source>
</evidence>
<keyword evidence="3" id="KW-0378">Hydrolase</keyword>
<dbReference type="SUPFAM" id="SSF55811">
    <property type="entry name" value="Nudix"/>
    <property type="match status" value="1"/>
</dbReference>
<dbReference type="GO" id="GO:1901911">
    <property type="term" value="P:adenosine 5'-(hexahydrogen pentaphosphate) catabolic process"/>
    <property type="evidence" value="ECO:0007669"/>
    <property type="project" value="TreeGrafter"/>
</dbReference>
<comment type="cofactor">
    <cofactor evidence="1">
        <name>Mg(2+)</name>
        <dbReference type="ChEBI" id="CHEBI:18420"/>
    </cofactor>
</comment>
<evidence type="ECO:0000259" key="5">
    <source>
        <dbReference type="PROSITE" id="PS51462"/>
    </source>
</evidence>
<organism evidence="6 7">
    <name type="scientific">Rhizobium leucaenae</name>
    <dbReference type="NCBI Taxonomy" id="29450"/>
    <lineage>
        <taxon>Bacteria</taxon>
        <taxon>Pseudomonadati</taxon>
        <taxon>Pseudomonadota</taxon>
        <taxon>Alphaproteobacteria</taxon>
        <taxon>Hyphomicrobiales</taxon>
        <taxon>Rhizobiaceae</taxon>
        <taxon>Rhizobium/Agrobacterium group</taxon>
        <taxon>Rhizobium</taxon>
    </lineage>
</organism>
<dbReference type="GO" id="GO:0071543">
    <property type="term" value="P:diphosphoinositol polyphosphate metabolic process"/>
    <property type="evidence" value="ECO:0007669"/>
    <property type="project" value="TreeGrafter"/>
</dbReference>
<dbReference type="Gene3D" id="3.90.79.10">
    <property type="entry name" value="Nucleoside Triphosphate Pyrophosphohydrolase"/>
    <property type="match status" value="1"/>
</dbReference>
<dbReference type="GO" id="GO:0005737">
    <property type="term" value="C:cytoplasm"/>
    <property type="evidence" value="ECO:0007669"/>
    <property type="project" value="TreeGrafter"/>
</dbReference>
<dbReference type="RefSeq" id="WP_028750344.1">
    <property type="nucleotide sequence ID" value="NZ_JACIIG010000002.1"/>
</dbReference>